<dbReference type="InterPro" id="IPR002321">
    <property type="entry name" value="Cyt_c_II"/>
</dbReference>
<evidence type="ECO:0000313" key="1">
    <source>
        <dbReference type="EMBL" id="AND68744.1"/>
    </source>
</evidence>
<dbReference type="PATRIC" id="fig|445710.3.peg.1287"/>
<proteinExistence type="predicted"/>
<evidence type="ECO:0008006" key="3">
    <source>
        <dbReference type="Google" id="ProtNLM"/>
    </source>
</evidence>
<dbReference type="SUPFAM" id="SSF47175">
    <property type="entry name" value="Cytochromes"/>
    <property type="match status" value="1"/>
</dbReference>
<dbReference type="Proteomes" id="UP000077255">
    <property type="component" value="Chromosome"/>
</dbReference>
<gene>
    <name evidence="1" type="ORF">ATSB10_12900</name>
</gene>
<dbReference type="GO" id="GO:0005506">
    <property type="term" value="F:iron ion binding"/>
    <property type="evidence" value="ECO:0007669"/>
    <property type="project" value="InterPro"/>
</dbReference>
<dbReference type="KEGG" id="dtx:ATSB10_12900"/>
<sequence length="129" mass="13635">MRSALLIALGLAIGILGTAFAISALHQRTPLPKAVMTVMAYHMSQLEHSVKTQQCDATATRSNLERLQSAALDIPGAFKGAEDPFMKSSDKLQGALRDAVAAAPGTCAALATALQPVDNACDDCHKRFR</sequence>
<dbReference type="STRING" id="445710.ATSB10_12900"/>
<name>A0A160N002_9GAMM</name>
<dbReference type="EMBL" id="CP014841">
    <property type="protein sequence ID" value="AND68744.1"/>
    <property type="molecule type" value="Genomic_DNA"/>
</dbReference>
<dbReference type="AlphaFoldDB" id="A0A160N002"/>
<evidence type="ECO:0000313" key="2">
    <source>
        <dbReference type="Proteomes" id="UP000077255"/>
    </source>
</evidence>
<reference evidence="1 2" key="1">
    <citation type="submission" date="2016-02" db="EMBL/GenBank/DDBJ databases">
        <title>Complete genome sequencing and analysis of ATSB10, Dyella thiooxydans isolated from rhizosphere soil of sunflower (Helianthus annuus L.).</title>
        <authorList>
            <person name="Lee Y."/>
            <person name="Hwangbo K."/>
            <person name="Chung H."/>
            <person name="Yoo J."/>
            <person name="Kim K.Y."/>
            <person name="Sa T.M."/>
            <person name="Um Y."/>
            <person name="Madhaiyan M."/>
        </authorList>
    </citation>
    <scope>NUCLEOTIDE SEQUENCE [LARGE SCALE GENOMIC DNA]</scope>
    <source>
        <strain evidence="1 2">ATSB10</strain>
    </source>
</reference>
<dbReference type="GO" id="GO:0022900">
    <property type="term" value="P:electron transport chain"/>
    <property type="evidence" value="ECO:0007669"/>
    <property type="project" value="InterPro"/>
</dbReference>
<dbReference type="Gene3D" id="1.20.120.10">
    <property type="entry name" value="Cytochrome c/b562"/>
    <property type="match status" value="1"/>
</dbReference>
<dbReference type="PROSITE" id="PS51009">
    <property type="entry name" value="CYTCII"/>
    <property type="match status" value="1"/>
</dbReference>
<dbReference type="GO" id="GO:0020037">
    <property type="term" value="F:heme binding"/>
    <property type="evidence" value="ECO:0007669"/>
    <property type="project" value="InterPro"/>
</dbReference>
<protein>
    <recommendedName>
        <fullName evidence="3">Cytochrome C</fullName>
    </recommendedName>
</protein>
<dbReference type="InterPro" id="IPR010980">
    <property type="entry name" value="Cyt_c/b562"/>
</dbReference>
<dbReference type="RefSeq" id="WP_063671355.1">
    <property type="nucleotide sequence ID" value="NZ_CP014841.1"/>
</dbReference>
<organism evidence="1 2">
    <name type="scientific">Dyella thiooxydans</name>
    <dbReference type="NCBI Taxonomy" id="445710"/>
    <lineage>
        <taxon>Bacteria</taxon>
        <taxon>Pseudomonadati</taxon>
        <taxon>Pseudomonadota</taxon>
        <taxon>Gammaproteobacteria</taxon>
        <taxon>Lysobacterales</taxon>
        <taxon>Rhodanobacteraceae</taxon>
        <taxon>Dyella</taxon>
    </lineage>
</organism>
<accession>A0A160N002</accession>
<dbReference type="OrthoDB" id="5984407at2"/>
<dbReference type="GO" id="GO:0009055">
    <property type="term" value="F:electron transfer activity"/>
    <property type="evidence" value="ECO:0007669"/>
    <property type="project" value="InterPro"/>
</dbReference>
<keyword evidence="2" id="KW-1185">Reference proteome</keyword>